<reference evidence="1 2" key="1">
    <citation type="submission" date="2007-08" db="EMBL/GenBank/DDBJ databases">
        <authorList>
            <consortium name="The Citrobacter koseri Genome Sequencing Project"/>
            <person name="McClelland M."/>
            <person name="Sanderson E.K."/>
            <person name="Porwollik S."/>
            <person name="Spieth J."/>
            <person name="Clifton W.S."/>
            <person name="Latreille P."/>
            <person name="Courtney L."/>
            <person name="Wang C."/>
            <person name="Pepin K."/>
            <person name="Bhonagiri V."/>
            <person name="Nash W."/>
            <person name="Johnson M."/>
            <person name="Thiruvilangam P."/>
            <person name="Wilson R."/>
        </authorList>
    </citation>
    <scope>NUCLEOTIDE SEQUENCE [LARGE SCALE GENOMIC DNA]</scope>
    <source>
        <strain evidence="2">ATCC BAA-895 / CDC 4225-83 / SGSC4696</strain>
    </source>
</reference>
<accession>A8AMK0</accession>
<dbReference type="AlphaFoldDB" id="A8AMK0"/>
<evidence type="ECO:0000313" key="2">
    <source>
        <dbReference type="Proteomes" id="UP000008148"/>
    </source>
</evidence>
<dbReference type="Proteomes" id="UP000008148">
    <property type="component" value="Chromosome"/>
</dbReference>
<organism evidence="1 2">
    <name type="scientific">Citrobacter koseri (strain ATCC BAA-895 / CDC 4225-83 / SGSC4696)</name>
    <dbReference type="NCBI Taxonomy" id="290338"/>
    <lineage>
        <taxon>Bacteria</taxon>
        <taxon>Pseudomonadati</taxon>
        <taxon>Pseudomonadota</taxon>
        <taxon>Gammaproteobacteria</taxon>
        <taxon>Enterobacterales</taxon>
        <taxon>Enterobacteriaceae</taxon>
        <taxon>Citrobacter</taxon>
    </lineage>
</organism>
<keyword evidence="2" id="KW-1185">Reference proteome</keyword>
<protein>
    <submittedName>
        <fullName evidence="1">Uncharacterized protein</fullName>
    </submittedName>
</protein>
<proteinExistence type="predicted"/>
<dbReference type="KEGG" id="cko:CKO_03634"/>
<evidence type="ECO:0000313" key="1">
    <source>
        <dbReference type="EMBL" id="ABV14713.1"/>
    </source>
</evidence>
<name>A8AMK0_CITK8</name>
<sequence length="52" mass="5965">MASRQFFEQLHQKWSLSTSLVAIKIKSEAIHLQEILLTRHSSRGGTVCERVL</sequence>
<dbReference type="STRING" id="290338.CKO_03634"/>
<dbReference type="EMBL" id="CP000822">
    <property type="protein sequence ID" value="ABV14713.1"/>
    <property type="molecule type" value="Genomic_DNA"/>
</dbReference>
<gene>
    <name evidence="1" type="ordered locus">CKO_03634</name>
</gene>
<dbReference type="HOGENOM" id="CLU_3078168_0_0_6"/>